<dbReference type="PANTHER" id="PTHR31362:SF0">
    <property type="entry name" value="EXOSTOSIN DOMAIN-CONTAINING PROTEIN-RELATED"/>
    <property type="match status" value="1"/>
</dbReference>
<reference evidence="2" key="1">
    <citation type="submission" date="2016-11" db="UniProtKB">
        <authorList>
            <consortium name="WormBaseParasite"/>
        </authorList>
    </citation>
    <scope>IDENTIFICATION</scope>
</reference>
<organism evidence="1 2">
    <name type="scientific">Caenorhabditis tropicalis</name>
    <dbReference type="NCBI Taxonomy" id="1561998"/>
    <lineage>
        <taxon>Eukaryota</taxon>
        <taxon>Metazoa</taxon>
        <taxon>Ecdysozoa</taxon>
        <taxon>Nematoda</taxon>
        <taxon>Chromadorea</taxon>
        <taxon>Rhabditida</taxon>
        <taxon>Rhabditina</taxon>
        <taxon>Rhabditomorpha</taxon>
        <taxon>Rhabditoidea</taxon>
        <taxon>Rhabditidae</taxon>
        <taxon>Peloderinae</taxon>
        <taxon>Caenorhabditis</taxon>
    </lineage>
</organism>
<proteinExistence type="predicted"/>
<keyword evidence="1" id="KW-1185">Reference proteome</keyword>
<dbReference type="InterPro" id="IPR005049">
    <property type="entry name" value="STL-like"/>
</dbReference>
<dbReference type="WBParaSite" id="Csp11.Scaffold630.g22188.t2">
    <property type="protein sequence ID" value="Csp11.Scaffold630.g22188.t2"/>
    <property type="gene ID" value="Csp11.Scaffold630.g22188"/>
</dbReference>
<dbReference type="AlphaFoldDB" id="A0A1I7V429"/>
<name>A0A1I7V429_9PELO</name>
<dbReference type="Pfam" id="PF03385">
    <property type="entry name" value="STELLO"/>
    <property type="match status" value="1"/>
</dbReference>
<sequence length="411" mass="48362">MVAFLYDSSGFDGMPKYKMGRIEAVAAVKEGNKWIVVTIYEDSGKMIEFLHKWKCSKRASLEKCILKLTKDLVENNFLGQQDANLMGMFLEDLKAMGFEFPDLVDENYVDPYAPSIDETSKSVNCRRVNLEFDLINPKEDEKPVLIVANNYPWKYGIGLIQRLYQPYFASIIFCGSWYPDQIEDEDNFTSTIHPVNYIHMNPAEMTRGYFGYHCLTLVKEMGLSNVEGYFFMADDTVFNLWQRIDYSRVHHLHGYLSELNCVFWDRENGLKAAKSIVESIKNNNDSKIIKAWKRFENGLTRYRYIKGNETAEDEMLKKRGKSISDFFYIPTSESDYYATLMRFFYEHEFFHELAVNAFLKSVNHQTSLVGWDSYLWREKRFLWDKLYSKDMVGMHPVKISMFRKPGKQRRK</sequence>
<dbReference type="eggNOG" id="ENOG502QTAG">
    <property type="taxonomic scope" value="Eukaryota"/>
</dbReference>
<dbReference type="Proteomes" id="UP000095282">
    <property type="component" value="Unplaced"/>
</dbReference>
<accession>A0A1I7V429</accession>
<evidence type="ECO:0000313" key="1">
    <source>
        <dbReference type="Proteomes" id="UP000095282"/>
    </source>
</evidence>
<dbReference type="STRING" id="1561998.A0A1I7V429"/>
<dbReference type="PANTHER" id="PTHR31362">
    <property type="entry name" value="GLYCOSYLTRANSFERASE STELLO1-RELATED"/>
    <property type="match status" value="1"/>
</dbReference>
<evidence type="ECO:0000313" key="2">
    <source>
        <dbReference type="WBParaSite" id="Csp11.Scaffold630.g22188.t2"/>
    </source>
</evidence>
<protein>
    <submittedName>
        <fullName evidence="2">DUF5672 domain-containing protein</fullName>
    </submittedName>
</protein>